<keyword evidence="3" id="KW-1185">Reference proteome</keyword>
<evidence type="ECO:0000256" key="1">
    <source>
        <dbReference type="SAM" id="MobiDB-lite"/>
    </source>
</evidence>
<feature type="region of interest" description="Disordered" evidence="1">
    <location>
        <begin position="31"/>
        <end position="56"/>
    </location>
</feature>
<comment type="caution">
    <text evidence="2">The sequence shown here is derived from an EMBL/GenBank/DDBJ whole genome shotgun (WGS) entry which is preliminary data.</text>
</comment>
<name>A0AAE1IZN7_9FABA</name>
<evidence type="ECO:0000313" key="3">
    <source>
        <dbReference type="Proteomes" id="UP001293593"/>
    </source>
</evidence>
<feature type="compositionally biased region" description="Polar residues" evidence="1">
    <location>
        <begin position="31"/>
        <end position="47"/>
    </location>
</feature>
<sequence length="176" mass="19224">MGTFNGSKPASYVLAADNISPDSLSFSGLVSIQDQQSKSPSVTLNQTKQHDQTTNHSPEFEFIVTKPAPKSAAVNSVKTIKPKPANLLISIEQRKAQAIPFQPNHTDHHHHNSSLSSLLSAHHGNGQRVVSGNARKFDGVEKGRRPRSQSFGRKFFKSLVSPCRNCHASKPKAKVH</sequence>
<dbReference type="EMBL" id="JAWXYG010000011">
    <property type="protein sequence ID" value="KAK4259787.1"/>
    <property type="molecule type" value="Genomic_DNA"/>
</dbReference>
<organism evidence="2 3">
    <name type="scientific">Acacia crassicarpa</name>
    <name type="common">northern wattle</name>
    <dbReference type="NCBI Taxonomy" id="499986"/>
    <lineage>
        <taxon>Eukaryota</taxon>
        <taxon>Viridiplantae</taxon>
        <taxon>Streptophyta</taxon>
        <taxon>Embryophyta</taxon>
        <taxon>Tracheophyta</taxon>
        <taxon>Spermatophyta</taxon>
        <taxon>Magnoliopsida</taxon>
        <taxon>eudicotyledons</taxon>
        <taxon>Gunneridae</taxon>
        <taxon>Pentapetalae</taxon>
        <taxon>rosids</taxon>
        <taxon>fabids</taxon>
        <taxon>Fabales</taxon>
        <taxon>Fabaceae</taxon>
        <taxon>Caesalpinioideae</taxon>
        <taxon>mimosoid clade</taxon>
        <taxon>Acacieae</taxon>
        <taxon>Acacia</taxon>
    </lineage>
</organism>
<feature type="compositionally biased region" description="Low complexity" evidence="1">
    <location>
        <begin position="113"/>
        <end position="123"/>
    </location>
</feature>
<gene>
    <name evidence="2" type="ORF">QN277_006082</name>
</gene>
<protein>
    <submittedName>
        <fullName evidence="2">Uncharacterized protein</fullName>
    </submittedName>
</protein>
<accession>A0AAE1IZN7</accession>
<dbReference type="AlphaFoldDB" id="A0AAE1IZN7"/>
<proteinExistence type="predicted"/>
<evidence type="ECO:0000313" key="2">
    <source>
        <dbReference type="EMBL" id="KAK4259787.1"/>
    </source>
</evidence>
<dbReference type="Proteomes" id="UP001293593">
    <property type="component" value="Unassembled WGS sequence"/>
</dbReference>
<reference evidence="2" key="1">
    <citation type="submission" date="2023-10" db="EMBL/GenBank/DDBJ databases">
        <title>Chromosome-level genome of the transformable northern wattle, Acacia crassicarpa.</title>
        <authorList>
            <person name="Massaro I."/>
            <person name="Sinha N.R."/>
            <person name="Poethig S."/>
            <person name="Leichty A.R."/>
        </authorList>
    </citation>
    <scope>NUCLEOTIDE SEQUENCE</scope>
    <source>
        <strain evidence="2">Acra3RX</strain>
        <tissue evidence="2">Leaf</tissue>
    </source>
</reference>
<feature type="region of interest" description="Disordered" evidence="1">
    <location>
        <begin position="102"/>
        <end position="131"/>
    </location>
</feature>